<dbReference type="CDD" id="cd06579">
    <property type="entry name" value="TM_PBP1_transp_AraH_like"/>
    <property type="match status" value="1"/>
</dbReference>
<evidence type="ECO:0000256" key="11">
    <source>
        <dbReference type="SAM" id="Phobius"/>
    </source>
</evidence>
<comment type="subunit">
    <text evidence="2">The complex is composed of two ATP-binding proteins (LsrA), two transmembrane proteins (LsrC and LsrD) and a solute-binding protein (LsrB).</text>
</comment>
<organism evidence="12 13">
    <name type="scientific">Rhodococcoides corynebacterioides</name>
    <dbReference type="NCBI Taxonomy" id="53972"/>
    <lineage>
        <taxon>Bacteria</taxon>
        <taxon>Bacillati</taxon>
        <taxon>Actinomycetota</taxon>
        <taxon>Actinomycetes</taxon>
        <taxon>Mycobacteriales</taxon>
        <taxon>Nocardiaceae</taxon>
        <taxon>Rhodococcoides</taxon>
    </lineage>
</organism>
<keyword evidence="5" id="KW-0997">Cell inner membrane</keyword>
<feature type="transmembrane region" description="Helical" evidence="11">
    <location>
        <begin position="158"/>
        <end position="180"/>
    </location>
</feature>
<accession>A0ABS2L0A1</accession>
<evidence type="ECO:0000256" key="4">
    <source>
        <dbReference type="ARBA" id="ARBA00022475"/>
    </source>
</evidence>
<dbReference type="Proteomes" id="UP000703038">
    <property type="component" value="Unassembled WGS sequence"/>
</dbReference>
<feature type="transmembrane region" description="Helical" evidence="11">
    <location>
        <begin position="62"/>
        <end position="82"/>
    </location>
</feature>
<evidence type="ECO:0000313" key="13">
    <source>
        <dbReference type="Proteomes" id="UP000703038"/>
    </source>
</evidence>
<evidence type="ECO:0000256" key="3">
    <source>
        <dbReference type="ARBA" id="ARBA00022448"/>
    </source>
</evidence>
<comment type="subcellular location">
    <subcellularLocation>
        <location evidence="1">Cell membrane</location>
        <topology evidence="1">Multi-pass membrane protein</topology>
    </subcellularLocation>
</comment>
<protein>
    <recommendedName>
        <fullName evidence="10">Autoinducer 2 import system permease protein LsrC</fullName>
    </recommendedName>
</protein>
<dbReference type="EMBL" id="JAFBBK010000001">
    <property type="protein sequence ID" value="MBM7417471.1"/>
    <property type="molecule type" value="Genomic_DNA"/>
</dbReference>
<reference evidence="12 13" key="1">
    <citation type="submission" date="2021-01" db="EMBL/GenBank/DDBJ databases">
        <title>Genomics of switchgrass bacterial isolates.</title>
        <authorList>
            <person name="Shade A."/>
        </authorList>
    </citation>
    <scope>NUCLEOTIDE SEQUENCE [LARGE SCALE GENOMIC DNA]</scope>
    <source>
        <strain evidence="12 13">PvP111</strain>
    </source>
</reference>
<evidence type="ECO:0000256" key="5">
    <source>
        <dbReference type="ARBA" id="ARBA00022519"/>
    </source>
</evidence>
<keyword evidence="4" id="KW-1003">Cell membrane</keyword>
<keyword evidence="7 11" id="KW-1133">Transmembrane helix</keyword>
<comment type="caution">
    <text evidence="12">The sequence shown here is derived from an EMBL/GenBank/DDBJ whole genome shotgun (WGS) entry which is preliminary data.</text>
</comment>
<feature type="transmembrane region" description="Helical" evidence="11">
    <location>
        <begin position="214"/>
        <end position="234"/>
    </location>
</feature>
<dbReference type="RefSeq" id="WP_204870145.1">
    <property type="nucleotide sequence ID" value="NZ_JAFBBK010000001.1"/>
</dbReference>
<keyword evidence="8 11" id="KW-0472">Membrane</keyword>
<evidence type="ECO:0000256" key="8">
    <source>
        <dbReference type="ARBA" id="ARBA00023136"/>
    </source>
</evidence>
<gene>
    <name evidence="12" type="ORF">JOE42_004204</name>
</gene>
<evidence type="ECO:0000256" key="10">
    <source>
        <dbReference type="ARBA" id="ARBA00039382"/>
    </source>
</evidence>
<feature type="transmembrane region" description="Helical" evidence="11">
    <location>
        <begin position="290"/>
        <end position="309"/>
    </location>
</feature>
<keyword evidence="6 11" id="KW-0812">Transmembrane</keyword>
<feature type="transmembrane region" description="Helical" evidence="11">
    <location>
        <begin position="118"/>
        <end position="138"/>
    </location>
</feature>
<evidence type="ECO:0000256" key="2">
    <source>
        <dbReference type="ARBA" id="ARBA00011262"/>
    </source>
</evidence>
<keyword evidence="3" id="KW-0813">Transport</keyword>
<feature type="transmembrane region" description="Helical" evidence="11">
    <location>
        <begin position="36"/>
        <end position="55"/>
    </location>
</feature>
<dbReference type="PANTHER" id="PTHR32196">
    <property type="entry name" value="ABC TRANSPORTER PERMEASE PROTEIN YPHD-RELATED-RELATED"/>
    <property type="match status" value="1"/>
</dbReference>
<sequence>MKPLRFGNIGAVYVGLIIAVYFSVTQPDLFPRLTTLQLILNQNSVAALVAFSLIVPMCTRVFDLSIGYVMGMTSVTAAYLVVERQLSFTVTIVLCLLLALAAGLLNVVLVVMLGIDSFIATLASGAFFQAIILLISGNVPVTDQRLNQDFGKISNTEIIFGLTPPVFVAIVIGLLIWWLLERTVTGRRLYATGFNEEAARLVGVQTRRLRVGGLLVSALVAGLAGILVTAQVGAGSPEIGPGYLLTSFAAVFLGATQFRGGRFNVQGAAVAVLVIAVGSAGLAISGAPVWGSSMFLGIILLSSLALRRYEEVRSRTRNA</sequence>
<evidence type="ECO:0000256" key="7">
    <source>
        <dbReference type="ARBA" id="ARBA00022989"/>
    </source>
</evidence>
<proteinExistence type="predicted"/>
<evidence type="ECO:0000256" key="1">
    <source>
        <dbReference type="ARBA" id="ARBA00004651"/>
    </source>
</evidence>
<dbReference type="Pfam" id="PF02653">
    <property type="entry name" value="BPD_transp_2"/>
    <property type="match status" value="1"/>
</dbReference>
<dbReference type="PANTHER" id="PTHR32196:SF29">
    <property type="entry name" value="AUTOINDUCER 2 IMPORT SYSTEM PERMEASE PROTEIN LSRC"/>
    <property type="match status" value="1"/>
</dbReference>
<feature type="transmembrane region" description="Helical" evidence="11">
    <location>
        <begin position="7"/>
        <end position="24"/>
    </location>
</feature>
<comment type="function">
    <text evidence="9">Part of the ABC transporter complex LsrABCD involved in autoinducer 2 (AI-2) import. Probably responsible for the translocation of the substrate across the membrane.</text>
</comment>
<name>A0ABS2L0A1_9NOCA</name>
<feature type="transmembrane region" description="Helical" evidence="11">
    <location>
        <begin position="88"/>
        <end position="111"/>
    </location>
</feature>
<keyword evidence="13" id="KW-1185">Reference proteome</keyword>
<feature type="transmembrane region" description="Helical" evidence="11">
    <location>
        <begin position="265"/>
        <end position="284"/>
    </location>
</feature>
<evidence type="ECO:0000256" key="6">
    <source>
        <dbReference type="ARBA" id="ARBA00022692"/>
    </source>
</evidence>
<evidence type="ECO:0000313" key="12">
    <source>
        <dbReference type="EMBL" id="MBM7417471.1"/>
    </source>
</evidence>
<dbReference type="InterPro" id="IPR001851">
    <property type="entry name" value="ABC_transp_permease"/>
</dbReference>
<evidence type="ECO:0000256" key="9">
    <source>
        <dbReference type="ARBA" id="ARBA00025439"/>
    </source>
</evidence>
<feature type="transmembrane region" description="Helical" evidence="11">
    <location>
        <begin position="240"/>
        <end position="258"/>
    </location>
</feature>